<feature type="domain" description="CCHC-type" evidence="2">
    <location>
        <begin position="151"/>
        <end position="166"/>
    </location>
</feature>
<dbReference type="Pfam" id="PF14223">
    <property type="entry name" value="Retrotran_gag_2"/>
    <property type="match status" value="1"/>
</dbReference>
<keyword evidence="1" id="KW-0479">Metal-binding</keyword>
<dbReference type="SUPFAM" id="SSF57756">
    <property type="entry name" value="Retrovirus zinc finger-like domains"/>
    <property type="match status" value="1"/>
</dbReference>
<feature type="non-terminal residue" evidence="3">
    <location>
        <position position="1"/>
    </location>
</feature>
<accession>A0A2K3MDU5</accession>
<dbReference type="InterPro" id="IPR001878">
    <property type="entry name" value="Znf_CCHC"/>
</dbReference>
<dbReference type="GO" id="GO:0008270">
    <property type="term" value="F:zinc ion binding"/>
    <property type="evidence" value="ECO:0007669"/>
    <property type="project" value="UniProtKB-KW"/>
</dbReference>
<dbReference type="ExpressionAtlas" id="A0A2K3MDU5">
    <property type="expression patterns" value="baseline"/>
</dbReference>
<sequence>WDFLKQEYEGNEKIKGMQVLNLIREFEMQHMKEFETIKEYSDKLLSIVNNVRLHGTEFSDTRIVQKILVTVPERFESTISSLENSKDLSNITLSELVYALQAQEQRRLMREEGTIEGSSKGEDEKANNPPCQHCGKTNHPHFKCWSRPNFRCNKCNQQGHIAKFCKTEVQPRVEAQVADQNEEEDYLFATTCLSTDKNNKNWLVDIGCTHHMAHDEELFKELDKTIASKVTIRNGESVDVKGKGVVALETLSCTKYISDVLFVPELKQNMLSVGQMLEKHYTLHFNDMKCTIFDPVGCELMSIKMRNRSFPIEWKKTAIHASPSVVEASNKEMKELSSMDGWRVVIQEKKNMKEKNESWQFEDKPRD</sequence>
<reference evidence="3 4" key="1">
    <citation type="journal article" date="2014" name="Am. J. Bot.">
        <title>Genome assembly and annotation for red clover (Trifolium pratense; Fabaceae).</title>
        <authorList>
            <person name="Istvanek J."/>
            <person name="Jaros M."/>
            <person name="Krenek A."/>
            <person name="Repkova J."/>
        </authorList>
    </citation>
    <scope>NUCLEOTIDE SEQUENCE [LARGE SCALE GENOMIC DNA]</scope>
    <source>
        <strain evidence="4">cv. Tatra</strain>
        <tissue evidence="3">Young leaves</tissue>
    </source>
</reference>
<protein>
    <submittedName>
        <fullName evidence="3">T-complex protein 1 subunit delta</fullName>
    </submittedName>
</protein>
<dbReference type="InterPro" id="IPR036875">
    <property type="entry name" value="Znf_CCHC_sf"/>
</dbReference>
<proteinExistence type="predicted"/>
<evidence type="ECO:0000313" key="4">
    <source>
        <dbReference type="Proteomes" id="UP000236291"/>
    </source>
</evidence>
<dbReference type="Pfam" id="PF22936">
    <property type="entry name" value="Pol_BBD"/>
    <property type="match status" value="1"/>
</dbReference>
<keyword evidence="1" id="KW-0862">Zinc</keyword>
<dbReference type="SMART" id="SM00343">
    <property type="entry name" value="ZnF_C2HC"/>
    <property type="match status" value="2"/>
</dbReference>
<dbReference type="PANTHER" id="PTHR35317">
    <property type="entry name" value="OS04G0629600 PROTEIN"/>
    <property type="match status" value="1"/>
</dbReference>
<dbReference type="InterPro" id="IPR054722">
    <property type="entry name" value="PolX-like_BBD"/>
</dbReference>
<dbReference type="PROSITE" id="PS50158">
    <property type="entry name" value="ZF_CCHC"/>
    <property type="match status" value="1"/>
</dbReference>
<comment type="caution">
    <text evidence="3">The sequence shown here is derived from an EMBL/GenBank/DDBJ whole genome shotgun (WGS) entry which is preliminary data.</text>
</comment>
<evidence type="ECO:0000259" key="2">
    <source>
        <dbReference type="PROSITE" id="PS50158"/>
    </source>
</evidence>
<organism evidence="3 4">
    <name type="scientific">Trifolium pratense</name>
    <name type="common">Red clover</name>
    <dbReference type="NCBI Taxonomy" id="57577"/>
    <lineage>
        <taxon>Eukaryota</taxon>
        <taxon>Viridiplantae</taxon>
        <taxon>Streptophyta</taxon>
        <taxon>Embryophyta</taxon>
        <taxon>Tracheophyta</taxon>
        <taxon>Spermatophyta</taxon>
        <taxon>Magnoliopsida</taxon>
        <taxon>eudicotyledons</taxon>
        <taxon>Gunneridae</taxon>
        <taxon>Pentapetalae</taxon>
        <taxon>rosids</taxon>
        <taxon>fabids</taxon>
        <taxon>Fabales</taxon>
        <taxon>Fabaceae</taxon>
        <taxon>Papilionoideae</taxon>
        <taxon>50 kb inversion clade</taxon>
        <taxon>NPAAA clade</taxon>
        <taxon>Hologalegina</taxon>
        <taxon>IRL clade</taxon>
        <taxon>Trifolieae</taxon>
        <taxon>Trifolium</taxon>
    </lineage>
</organism>
<dbReference type="Gene3D" id="4.10.60.10">
    <property type="entry name" value="Zinc finger, CCHC-type"/>
    <property type="match status" value="1"/>
</dbReference>
<evidence type="ECO:0000313" key="3">
    <source>
        <dbReference type="EMBL" id="PNX88919.1"/>
    </source>
</evidence>
<dbReference type="PANTHER" id="PTHR35317:SF11">
    <property type="entry name" value="CCHC-TYPE DOMAIN-CONTAINING PROTEIN"/>
    <property type="match status" value="1"/>
</dbReference>
<gene>
    <name evidence="3" type="ORF">L195_g045034</name>
</gene>
<dbReference type="GO" id="GO:0003676">
    <property type="term" value="F:nucleic acid binding"/>
    <property type="evidence" value="ECO:0007669"/>
    <property type="project" value="InterPro"/>
</dbReference>
<dbReference type="EMBL" id="ASHM01058090">
    <property type="protein sequence ID" value="PNX88919.1"/>
    <property type="molecule type" value="Genomic_DNA"/>
</dbReference>
<dbReference type="Proteomes" id="UP000236291">
    <property type="component" value="Unassembled WGS sequence"/>
</dbReference>
<name>A0A2K3MDU5_TRIPR</name>
<keyword evidence="1" id="KW-0863">Zinc-finger</keyword>
<dbReference type="AlphaFoldDB" id="A0A2K3MDU5"/>
<evidence type="ECO:0000256" key="1">
    <source>
        <dbReference type="PROSITE-ProRule" id="PRU00047"/>
    </source>
</evidence>
<reference evidence="3 4" key="2">
    <citation type="journal article" date="2017" name="Front. Plant Sci.">
        <title>Gene Classification and Mining of Molecular Markers Useful in Red Clover (Trifolium pratense) Breeding.</title>
        <authorList>
            <person name="Istvanek J."/>
            <person name="Dluhosova J."/>
            <person name="Dluhos P."/>
            <person name="Patkova L."/>
            <person name="Nedelnik J."/>
            <person name="Repkova J."/>
        </authorList>
    </citation>
    <scope>NUCLEOTIDE SEQUENCE [LARGE SCALE GENOMIC DNA]</scope>
    <source>
        <strain evidence="4">cv. Tatra</strain>
        <tissue evidence="3">Young leaves</tissue>
    </source>
</reference>